<evidence type="ECO:0000313" key="1">
    <source>
        <dbReference type="EMBL" id="ORC85670.1"/>
    </source>
</evidence>
<comment type="caution">
    <text evidence="1">The sequence shown here is derived from an EMBL/GenBank/DDBJ whole genome shotgun (WGS) entry which is preliminary data.</text>
</comment>
<gene>
    <name evidence="1" type="ORF">TM35_000331270</name>
</gene>
<proteinExistence type="predicted"/>
<dbReference type="OrthoDB" id="240773at2759"/>
<name>A0A1X0NNF2_9TRYP</name>
<dbReference type="VEuPathDB" id="TriTrypDB:TM35_000331270"/>
<dbReference type="EMBL" id="NBCO01000033">
    <property type="protein sequence ID" value="ORC85670.1"/>
    <property type="molecule type" value="Genomic_DNA"/>
</dbReference>
<dbReference type="Proteomes" id="UP000192257">
    <property type="component" value="Unassembled WGS sequence"/>
</dbReference>
<keyword evidence="2" id="KW-1185">Reference proteome</keyword>
<sequence length="487" mass="54688">MSVSLDDISLNVLGEYCVLCNVWIAGNAVQHVSGEKHQKWSEAARTLFRRTAPAACVLAATLLLYELKKDVRDHYCVRCCHPVGGGFRQAVQHIGSKHHAKRQMHPPRASQSVVHDRPSHLCDLVHEVICPLCDCVVPTQPERHLLSGRHQRNLQNVSSCESQMQVVMARREMWCESLLLLKGNICCSCVEYIPTENIMSHFTSPHHKTSAASTAAALNSSNCVKKENVGNLHYLLECAHQFTVEGYCAVCDLILRSTSSSTLAHHKQEKRHNMQLLRARRDPVASLELWQLRLTAAAEKHEKRVRETSTDMVDPTALTTTTPRTPECDAISNKIEDDHCLDPKLVRDAILNAPLLFFFVNGRCILCDMDVVPQCTHLIASSICKKHCSTPKHKSALELFLSKHKIRDAANVETMTEAGAAATTVEWAARWYEAVFRSLRENPLWQEPAETERFHTYDDFIELIQDEKQSLVFTDALCASVTPSGIT</sequence>
<dbReference type="RefSeq" id="XP_028879736.1">
    <property type="nucleotide sequence ID" value="XM_029028883.1"/>
</dbReference>
<protein>
    <submittedName>
        <fullName evidence="1">Uncharacterized protein</fullName>
    </submittedName>
</protein>
<dbReference type="AlphaFoldDB" id="A0A1X0NNF2"/>
<reference evidence="1 2" key="1">
    <citation type="submission" date="2017-03" db="EMBL/GenBank/DDBJ databases">
        <title>An alternative strategy for trypanosome survival in the mammalian bloodstream revealed through genome and transcriptome analysis of the ubiquitous bovine parasite Trypanosoma (Megatrypanum) theileri.</title>
        <authorList>
            <person name="Kelly S."/>
            <person name="Ivens A."/>
            <person name="Mott A."/>
            <person name="O'Neill E."/>
            <person name="Emms D."/>
            <person name="Macleod O."/>
            <person name="Voorheis P."/>
            <person name="Matthews J."/>
            <person name="Matthews K."/>
            <person name="Carrington M."/>
        </authorList>
    </citation>
    <scope>NUCLEOTIDE SEQUENCE [LARGE SCALE GENOMIC DNA]</scope>
    <source>
        <strain evidence="1">Edinburgh</strain>
    </source>
</reference>
<accession>A0A1X0NNF2</accession>
<dbReference type="GeneID" id="39988663"/>
<organism evidence="1 2">
    <name type="scientific">Trypanosoma theileri</name>
    <dbReference type="NCBI Taxonomy" id="67003"/>
    <lineage>
        <taxon>Eukaryota</taxon>
        <taxon>Discoba</taxon>
        <taxon>Euglenozoa</taxon>
        <taxon>Kinetoplastea</taxon>
        <taxon>Metakinetoplastina</taxon>
        <taxon>Trypanosomatida</taxon>
        <taxon>Trypanosomatidae</taxon>
        <taxon>Trypanosoma</taxon>
    </lineage>
</organism>
<evidence type="ECO:0000313" key="2">
    <source>
        <dbReference type="Proteomes" id="UP000192257"/>
    </source>
</evidence>